<organism evidence="1 2">
    <name type="scientific">Ralstonia wenshanensis</name>
    <dbReference type="NCBI Taxonomy" id="2842456"/>
    <lineage>
        <taxon>Bacteria</taxon>
        <taxon>Pseudomonadati</taxon>
        <taxon>Pseudomonadota</taxon>
        <taxon>Betaproteobacteria</taxon>
        <taxon>Burkholderiales</taxon>
        <taxon>Burkholderiaceae</taxon>
        <taxon>Ralstonia</taxon>
    </lineage>
</organism>
<reference evidence="1 2" key="1">
    <citation type="submission" date="2023-07" db="EMBL/GenBank/DDBJ databases">
        <authorList>
            <person name="Peeters C."/>
        </authorList>
    </citation>
    <scope>NUCLEOTIDE SEQUENCE [LARGE SCALE GENOMIC DNA]</scope>
    <source>
        <strain evidence="1 2">LMG 18091</strain>
    </source>
</reference>
<evidence type="ECO:0000313" key="2">
    <source>
        <dbReference type="Proteomes" id="UP001189915"/>
    </source>
</evidence>
<dbReference type="RefSeq" id="WP_147213642.1">
    <property type="nucleotide sequence ID" value="NZ_CATWAF010000002.1"/>
</dbReference>
<dbReference type="AlphaFoldDB" id="A0AAD2AW26"/>
<name>A0AAD2AW26_9RALS</name>
<comment type="caution">
    <text evidence="1">The sequence shown here is derived from an EMBL/GenBank/DDBJ whole genome shotgun (WGS) entry which is preliminary data.</text>
</comment>
<protein>
    <submittedName>
        <fullName evidence="1">Uncharacterized protein</fullName>
    </submittedName>
</protein>
<gene>
    <name evidence="1" type="ORF">LMG18091_01311</name>
</gene>
<keyword evidence="2" id="KW-1185">Reference proteome</keyword>
<evidence type="ECO:0000313" key="1">
    <source>
        <dbReference type="EMBL" id="CAJ0690645.1"/>
    </source>
</evidence>
<sequence>MAYTQQDLQRIERALVKGELEVQFQDRRARYRSVDEMLRIRSEIVRNLEDAAPASRVIRLRSAGKGVT</sequence>
<accession>A0AAD2AW26</accession>
<dbReference type="NCBIfam" id="NF047331">
    <property type="entry name" value="phage_HTJ"/>
    <property type="match status" value="1"/>
</dbReference>
<dbReference type="EMBL" id="CATWAF010000002">
    <property type="protein sequence ID" value="CAJ0690645.1"/>
    <property type="molecule type" value="Genomic_DNA"/>
</dbReference>
<proteinExistence type="predicted"/>
<dbReference type="Proteomes" id="UP001189915">
    <property type="component" value="Unassembled WGS sequence"/>
</dbReference>